<evidence type="ECO:0000256" key="1">
    <source>
        <dbReference type="SAM" id="MobiDB-lite"/>
    </source>
</evidence>
<comment type="caution">
    <text evidence="2">The sequence shown here is derived from an EMBL/GenBank/DDBJ whole genome shotgun (WGS) entry which is preliminary data.</text>
</comment>
<keyword evidence="3" id="KW-1185">Reference proteome</keyword>
<accession>A0ABX2EZ80</accession>
<reference evidence="2 3" key="1">
    <citation type="submission" date="2020-01" db="EMBL/GenBank/DDBJ databases">
        <title>Kibdelosporangium persica a novel Actinomycetes from a hot desert in Iran.</title>
        <authorList>
            <person name="Safaei N."/>
            <person name="Zaburannyi N."/>
            <person name="Mueller R."/>
            <person name="Wink J."/>
        </authorList>
    </citation>
    <scope>NUCLEOTIDE SEQUENCE [LARGE SCALE GENOMIC DNA]</scope>
    <source>
        <strain evidence="2 3">4NS15</strain>
    </source>
</reference>
<proteinExistence type="predicted"/>
<evidence type="ECO:0008006" key="4">
    <source>
        <dbReference type="Google" id="ProtNLM"/>
    </source>
</evidence>
<name>A0ABX2EZ80_9PSEU</name>
<protein>
    <recommendedName>
        <fullName evidence="4">DUF2613 domain-containing protein</fullName>
    </recommendedName>
</protein>
<evidence type="ECO:0000313" key="2">
    <source>
        <dbReference type="EMBL" id="NRN64199.1"/>
    </source>
</evidence>
<feature type="region of interest" description="Disordered" evidence="1">
    <location>
        <begin position="36"/>
        <end position="55"/>
    </location>
</feature>
<dbReference type="EMBL" id="JAAATY010000003">
    <property type="protein sequence ID" value="NRN64199.1"/>
    <property type="molecule type" value="Genomic_DNA"/>
</dbReference>
<organism evidence="2 3">
    <name type="scientific">Kibdelosporangium persicum</name>
    <dbReference type="NCBI Taxonomy" id="2698649"/>
    <lineage>
        <taxon>Bacteria</taxon>
        <taxon>Bacillati</taxon>
        <taxon>Actinomycetota</taxon>
        <taxon>Actinomycetes</taxon>
        <taxon>Pseudonocardiales</taxon>
        <taxon>Pseudonocardiaceae</taxon>
        <taxon>Kibdelosporangium</taxon>
    </lineage>
</organism>
<dbReference type="Proteomes" id="UP000763557">
    <property type="component" value="Unassembled WGS sequence"/>
</dbReference>
<sequence length="55" mass="5560">MSTLIAAIIVVVAGLGLATGGVYVLVENTKPDSNIQFENAPAPNNTGGVVNYGTK</sequence>
<evidence type="ECO:0000313" key="3">
    <source>
        <dbReference type="Proteomes" id="UP000763557"/>
    </source>
</evidence>
<dbReference type="RefSeq" id="WP_173125806.1">
    <property type="nucleotide sequence ID" value="NZ_CBCSGW010000007.1"/>
</dbReference>
<gene>
    <name evidence="2" type="ORF">GC106_14050</name>
</gene>